<evidence type="ECO:0000313" key="6">
    <source>
        <dbReference type="RefSeq" id="XP_022093268.1"/>
    </source>
</evidence>
<feature type="region of interest" description="Disordered" evidence="3">
    <location>
        <begin position="530"/>
        <end position="691"/>
    </location>
</feature>
<dbReference type="OrthoDB" id="6077228at2759"/>
<dbReference type="RefSeq" id="XP_022093268.1">
    <property type="nucleotide sequence ID" value="XM_022237576.1"/>
</dbReference>
<evidence type="ECO:0000256" key="1">
    <source>
        <dbReference type="ARBA" id="ARBA00006392"/>
    </source>
</evidence>
<feature type="region of interest" description="Disordered" evidence="3">
    <location>
        <begin position="353"/>
        <end position="432"/>
    </location>
</feature>
<accession>A0A8B7YJ42</accession>
<dbReference type="AlphaFoldDB" id="A0A8B7YJ42"/>
<evidence type="ECO:0000313" key="5">
    <source>
        <dbReference type="Proteomes" id="UP000694845"/>
    </source>
</evidence>
<dbReference type="PANTHER" id="PTHR14454:SF11">
    <property type="entry name" value="SERRANO, ISOFORM F"/>
    <property type="match status" value="1"/>
</dbReference>
<feature type="compositionally biased region" description="Basic and acidic residues" evidence="3">
    <location>
        <begin position="479"/>
        <end position="488"/>
    </location>
</feature>
<dbReference type="InterPro" id="IPR052281">
    <property type="entry name" value="GAREM"/>
</dbReference>
<evidence type="ECO:0000256" key="3">
    <source>
        <dbReference type="SAM" id="MobiDB-lite"/>
    </source>
</evidence>
<dbReference type="PANTHER" id="PTHR14454">
    <property type="entry name" value="GRB2-ASSOCIATED AND REGULATOR OF MAPK PROTEIN FAMILY MEMBER"/>
    <property type="match status" value="1"/>
</dbReference>
<organism evidence="5 6">
    <name type="scientific">Acanthaster planci</name>
    <name type="common">Crown-of-thorns starfish</name>
    <dbReference type="NCBI Taxonomy" id="133434"/>
    <lineage>
        <taxon>Eukaryota</taxon>
        <taxon>Metazoa</taxon>
        <taxon>Echinodermata</taxon>
        <taxon>Eleutherozoa</taxon>
        <taxon>Asterozoa</taxon>
        <taxon>Asteroidea</taxon>
        <taxon>Valvatacea</taxon>
        <taxon>Valvatida</taxon>
        <taxon>Acanthasteridae</taxon>
        <taxon>Acanthaster</taxon>
    </lineage>
</organism>
<feature type="compositionally biased region" description="Pro residues" evidence="3">
    <location>
        <begin position="614"/>
        <end position="626"/>
    </location>
</feature>
<proteinExistence type="inferred from homology"/>
<evidence type="ECO:0000259" key="4">
    <source>
        <dbReference type="Pfam" id="PF12736"/>
    </source>
</evidence>
<evidence type="ECO:0000256" key="2">
    <source>
        <dbReference type="ARBA" id="ARBA00022553"/>
    </source>
</evidence>
<dbReference type="KEGG" id="aplc:110980678"/>
<feature type="compositionally biased region" description="Pro residues" evidence="3">
    <location>
        <begin position="574"/>
        <end position="584"/>
    </location>
</feature>
<dbReference type="Proteomes" id="UP000694845">
    <property type="component" value="Unplaced"/>
</dbReference>
<sequence length="814" mass="90494">MTTPLISQGCYASAMGSLDWLDTSYSPLQLIEKYKLPTLVRLCEGYYGNTSNSCFSAMDVIKLHEIQRVDMIVVKISQEVDGKFEDGPEPVRLCFPKNFAGRFDPIHQAGEQSSNKPPKCFKTVRKMAEMTPHFIKVKKKPCKKGEGPDKDDILEILGLALCDAWWEDRGFLRCRKLDGEEVMLNLKWGGLYEAIPDPEGYTLQDMLKRFVLPCKVTLRDPQSHLRPESDLLKFLPEMEGTLVLEREITHEFLIGTAVDTASLAQNLAVHRASGVGTSARARSSRQQTAAVPWVVLTKNANVLFQICQDMVHKRATYMSLLEMFGDCCMDRIPMDLFICEYATPFVAFTRSEEPPFPTAQQTDDAPCVASKPSHSRSAPDLSRGESFGACNNAFDDPADHKGARPLRPDPEVERRMNQRELPPLPPEADPSRMSKLFSGTTNIPGRQLGTLAPIIREYSQTVQKDMAIPILVTTAADNGNHEDGDHENGPYTKPIDPEGYEAMQLTSASPSTLSSSPRDLSTRAKPHISCMTMPLPTQPHPDPPRGFSSQPGHTKVEEIKTTVRGAASRDAPPSREPPPPPPRTTPRRKPSDVGHLTYGNIETELLKTPSEPKSTPPRPSRVPPAPRPRKTENLKSRSFHQSSHRRDLRLASPPHDLPFCTRPSSLTTSDYLKPRPPRSGRETSNLPPPVKSLSLGSIIDELSSCDSLANDANTVREAPVQCRPVTPCKPTRRIDTVDSIPSDISTLTSSELAQCLRLLKLDEEIVTRFHSHQINGSLLVQLSSQTVRSELALTDFEAEKLDAFRRGWRPDSEV</sequence>
<dbReference type="InterPro" id="IPR013761">
    <property type="entry name" value="SAM/pointed_sf"/>
</dbReference>
<keyword evidence="5" id="KW-1185">Reference proteome</keyword>
<feature type="domain" description="CABIT" evidence="4">
    <location>
        <begin position="36"/>
        <end position="270"/>
    </location>
</feature>
<dbReference type="Pfam" id="PF12736">
    <property type="entry name" value="CABIT"/>
    <property type="match status" value="1"/>
</dbReference>
<dbReference type="InterPro" id="IPR025946">
    <property type="entry name" value="CABIT_dom"/>
</dbReference>
<name>A0A8B7YJ42_ACAPL</name>
<gene>
    <name evidence="6" type="primary">LOC110980678</name>
</gene>
<dbReference type="Gene3D" id="1.10.150.50">
    <property type="entry name" value="Transcription Factor, Ets-1"/>
    <property type="match status" value="1"/>
</dbReference>
<feature type="region of interest" description="Disordered" evidence="3">
    <location>
        <begin position="476"/>
        <end position="498"/>
    </location>
</feature>
<keyword evidence="2" id="KW-0597">Phosphoprotein</keyword>
<protein>
    <submittedName>
        <fullName evidence="6">Uncharacterized protein LOC110980678 isoform X1</fullName>
    </submittedName>
</protein>
<comment type="similarity">
    <text evidence="1">Belongs to the GAREM family.</text>
</comment>
<dbReference type="GeneID" id="110980678"/>
<reference evidence="6" key="1">
    <citation type="submission" date="2025-08" db="UniProtKB">
        <authorList>
            <consortium name="RefSeq"/>
        </authorList>
    </citation>
    <scope>IDENTIFICATION</scope>
</reference>
<feature type="compositionally biased region" description="Basic and acidic residues" evidence="3">
    <location>
        <begin position="397"/>
        <end position="418"/>
    </location>
</feature>